<accession>A0AA36E8G8</accession>
<organism evidence="2 3">
    <name type="scientific">Lactuca saligna</name>
    <name type="common">Willowleaf lettuce</name>
    <dbReference type="NCBI Taxonomy" id="75948"/>
    <lineage>
        <taxon>Eukaryota</taxon>
        <taxon>Viridiplantae</taxon>
        <taxon>Streptophyta</taxon>
        <taxon>Embryophyta</taxon>
        <taxon>Tracheophyta</taxon>
        <taxon>Spermatophyta</taxon>
        <taxon>Magnoliopsida</taxon>
        <taxon>eudicotyledons</taxon>
        <taxon>Gunneridae</taxon>
        <taxon>Pentapetalae</taxon>
        <taxon>asterids</taxon>
        <taxon>campanulids</taxon>
        <taxon>Asterales</taxon>
        <taxon>Asteraceae</taxon>
        <taxon>Cichorioideae</taxon>
        <taxon>Cichorieae</taxon>
        <taxon>Lactucinae</taxon>
        <taxon>Lactuca</taxon>
    </lineage>
</organism>
<dbReference type="Proteomes" id="UP001177003">
    <property type="component" value="Chromosome 5"/>
</dbReference>
<proteinExistence type="predicted"/>
<feature type="compositionally biased region" description="Basic and acidic residues" evidence="1">
    <location>
        <begin position="127"/>
        <end position="139"/>
    </location>
</feature>
<protein>
    <submittedName>
        <fullName evidence="2">Uncharacterized protein</fullName>
    </submittedName>
</protein>
<reference evidence="2" key="1">
    <citation type="submission" date="2023-04" db="EMBL/GenBank/DDBJ databases">
        <authorList>
            <person name="Vijverberg K."/>
            <person name="Xiong W."/>
            <person name="Schranz E."/>
        </authorList>
    </citation>
    <scope>NUCLEOTIDE SEQUENCE</scope>
</reference>
<dbReference type="AlphaFoldDB" id="A0AA36E8G8"/>
<feature type="compositionally biased region" description="Polar residues" evidence="1">
    <location>
        <begin position="98"/>
        <end position="109"/>
    </location>
</feature>
<evidence type="ECO:0000256" key="1">
    <source>
        <dbReference type="SAM" id="MobiDB-lite"/>
    </source>
</evidence>
<evidence type="ECO:0000313" key="2">
    <source>
        <dbReference type="EMBL" id="CAI9286348.1"/>
    </source>
</evidence>
<evidence type="ECO:0000313" key="3">
    <source>
        <dbReference type="Proteomes" id="UP001177003"/>
    </source>
</evidence>
<dbReference type="EMBL" id="OX465081">
    <property type="protein sequence ID" value="CAI9286348.1"/>
    <property type="molecule type" value="Genomic_DNA"/>
</dbReference>
<feature type="region of interest" description="Disordered" evidence="1">
    <location>
        <begin position="85"/>
        <end position="139"/>
    </location>
</feature>
<keyword evidence="3" id="KW-1185">Reference proteome</keyword>
<sequence>MSPKNLLIGKAGEKGGGKETGGAHLKRVESLEAKLGILYDRLETQGHKIQHQADSLASIQLKMDQHQSKMDQKLEEVLGAIVKNQTTTPNEKEPMGEENNNTPVNSTDGTPGVYSGGFRSDAGGMRYENRGGDGHNLRY</sequence>
<name>A0AA36E8G8_LACSI</name>
<gene>
    <name evidence="2" type="ORF">LSALG_LOCUS25774</name>
</gene>
<feature type="region of interest" description="Disordered" evidence="1">
    <location>
        <begin position="1"/>
        <end position="22"/>
    </location>
</feature>